<dbReference type="SUPFAM" id="SSF54897">
    <property type="entry name" value="Protease propeptides/inhibitors"/>
    <property type="match status" value="1"/>
</dbReference>
<dbReference type="GO" id="GO:0016020">
    <property type="term" value="C:membrane"/>
    <property type="evidence" value="ECO:0007669"/>
    <property type="project" value="TreeGrafter"/>
</dbReference>
<keyword evidence="7" id="KW-1185">Reference proteome</keyword>
<feature type="signal peptide" evidence="4">
    <location>
        <begin position="1"/>
        <end position="28"/>
    </location>
</feature>
<keyword evidence="4" id="KW-0732">Signal</keyword>
<evidence type="ECO:0000256" key="2">
    <source>
        <dbReference type="ARBA" id="ARBA00022801"/>
    </source>
</evidence>
<accession>A0A8S3YYC8</accession>
<dbReference type="Gene3D" id="3.30.70.850">
    <property type="entry name" value="Peptidase S8, pro-domain"/>
    <property type="match status" value="1"/>
</dbReference>
<dbReference type="EMBL" id="CAJHNH020000848">
    <property type="protein sequence ID" value="CAG5120180.1"/>
    <property type="molecule type" value="Genomic_DNA"/>
</dbReference>
<dbReference type="GO" id="GO:0016486">
    <property type="term" value="P:peptide hormone processing"/>
    <property type="evidence" value="ECO:0007669"/>
    <property type="project" value="TreeGrafter"/>
</dbReference>
<comment type="caution">
    <text evidence="6">The sequence shown here is derived from an EMBL/GenBank/DDBJ whole genome shotgun (WGS) entry which is preliminary data.</text>
</comment>
<evidence type="ECO:0000256" key="3">
    <source>
        <dbReference type="ARBA" id="ARBA00022825"/>
    </source>
</evidence>
<feature type="chain" id="PRO_5035898800" description="Peptidase S8 pro-domain domain-containing protein" evidence="4">
    <location>
        <begin position="29"/>
        <end position="151"/>
    </location>
</feature>
<evidence type="ECO:0000256" key="4">
    <source>
        <dbReference type="SAM" id="SignalP"/>
    </source>
</evidence>
<gene>
    <name evidence="6" type="ORF">CUNI_LOCUS5738</name>
</gene>
<evidence type="ECO:0000259" key="5">
    <source>
        <dbReference type="Pfam" id="PF16470"/>
    </source>
</evidence>
<evidence type="ECO:0000256" key="1">
    <source>
        <dbReference type="ARBA" id="ARBA00022670"/>
    </source>
</evidence>
<dbReference type="GO" id="GO:0005615">
    <property type="term" value="C:extracellular space"/>
    <property type="evidence" value="ECO:0007669"/>
    <property type="project" value="TreeGrafter"/>
</dbReference>
<dbReference type="PANTHER" id="PTHR42884">
    <property type="entry name" value="PROPROTEIN CONVERTASE SUBTILISIN/KEXIN-RELATED"/>
    <property type="match status" value="1"/>
</dbReference>
<name>A0A8S3YYC8_9EUPU</name>
<reference evidence="6" key="1">
    <citation type="submission" date="2021-04" db="EMBL/GenBank/DDBJ databases">
        <authorList>
            <consortium name="Molecular Ecology Group"/>
        </authorList>
    </citation>
    <scope>NUCLEOTIDE SEQUENCE</scope>
</reference>
<protein>
    <recommendedName>
        <fullName evidence="5">Peptidase S8 pro-domain domain-containing protein</fullName>
    </recommendedName>
</protein>
<evidence type="ECO:0000313" key="6">
    <source>
        <dbReference type="EMBL" id="CAG5120180.1"/>
    </source>
</evidence>
<keyword evidence="3" id="KW-0720">Serine protease</keyword>
<keyword evidence="1" id="KW-0645">Protease</keyword>
<feature type="non-terminal residue" evidence="6">
    <location>
        <position position="151"/>
    </location>
</feature>
<dbReference type="GO" id="GO:0004252">
    <property type="term" value="F:serine-type endopeptidase activity"/>
    <property type="evidence" value="ECO:0007669"/>
    <property type="project" value="TreeGrafter"/>
</dbReference>
<dbReference type="InterPro" id="IPR032815">
    <property type="entry name" value="S8_pro-domain"/>
</dbReference>
<dbReference type="GO" id="GO:0043005">
    <property type="term" value="C:neuron projection"/>
    <property type="evidence" value="ECO:0007669"/>
    <property type="project" value="TreeGrafter"/>
</dbReference>
<proteinExistence type="predicted"/>
<sequence length="151" mass="17454">MSNLLRGLLSKLCVCFYLSWSMYVPSLGREFDVATNHWLVETTHDGGEELARRVARETGFTYIGPVLGSKSEFHFIHGGIPHARSKRSLTHTRQLRAHPQVRFAYQQSGYMRVKRGYKDPHKLLSNNKQHISLKAKPRLPKDPDFGKQWHL</sequence>
<dbReference type="Proteomes" id="UP000678393">
    <property type="component" value="Unassembled WGS sequence"/>
</dbReference>
<dbReference type="Pfam" id="PF16470">
    <property type="entry name" value="S8_pro-domain"/>
    <property type="match status" value="1"/>
</dbReference>
<keyword evidence="2" id="KW-0378">Hydrolase</keyword>
<feature type="domain" description="Peptidase S8 pro-domain" evidence="5">
    <location>
        <begin position="37"/>
        <end position="115"/>
    </location>
</feature>
<dbReference type="OrthoDB" id="6141762at2759"/>
<dbReference type="InterPro" id="IPR038466">
    <property type="entry name" value="S8_pro-domain_sf"/>
</dbReference>
<organism evidence="6 7">
    <name type="scientific">Candidula unifasciata</name>
    <dbReference type="NCBI Taxonomy" id="100452"/>
    <lineage>
        <taxon>Eukaryota</taxon>
        <taxon>Metazoa</taxon>
        <taxon>Spiralia</taxon>
        <taxon>Lophotrochozoa</taxon>
        <taxon>Mollusca</taxon>
        <taxon>Gastropoda</taxon>
        <taxon>Heterobranchia</taxon>
        <taxon>Euthyneura</taxon>
        <taxon>Panpulmonata</taxon>
        <taxon>Eupulmonata</taxon>
        <taxon>Stylommatophora</taxon>
        <taxon>Helicina</taxon>
        <taxon>Helicoidea</taxon>
        <taxon>Geomitridae</taxon>
        <taxon>Candidula</taxon>
    </lineage>
</organism>
<evidence type="ECO:0000313" key="7">
    <source>
        <dbReference type="Proteomes" id="UP000678393"/>
    </source>
</evidence>
<dbReference type="PANTHER" id="PTHR42884:SF13">
    <property type="entry name" value="NEUROENDOCRINE CONVERTASE 2"/>
    <property type="match status" value="1"/>
</dbReference>
<dbReference type="AlphaFoldDB" id="A0A8S3YYC8"/>